<accession>A0A6J5KWU7</accession>
<organism evidence="1">
    <name type="scientific">uncultured Caudovirales phage</name>
    <dbReference type="NCBI Taxonomy" id="2100421"/>
    <lineage>
        <taxon>Viruses</taxon>
        <taxon>Duplodnaviria</taxon>
        <taxon>Heunggongvirae</taxon>
        <taxon>Uroviricota</taxon>
        <taxon>Caudoviricetes</taxon>
        <taxon>Peduoviridae</taxon>
        <taxon>Maltschvirus</taxon>
        <taxon>Maltschvirus maltsch</taxon>
    </lineage>
</organism>
<reference evidence="1" key="1">
    <citation type="submission" date="2020-04" db="EMBL/GenBank/DDBJ databases">
        <authorList>
            <person name="Chiriac C."/>
            <person name="Salcher M."/>
            <person name="Ghai R."/>
            <person name="Kavagutti S V."/>
        </authorList>
    </citation>
    <scope>NUCLEOTIDE SEQUENCE</scope>
</reference>
<dbReference type="EMBL" id="LR798231">
    <property type="protein sequence ID" value="CAB5209351.1"/>
    <property type="molecule type" value="Genomic_DNA"/>
</dbReference>
<evidence type="ECO:0000313" key="2">
    <source>
        <dbReference type="EMBL" id="CAB5209351.1"/>
    </source>
</evidence>
<proteinExistence type="predicted"/>
<dbReference type="EMBL" id="LR796187">
    <property type="protein sequence ID" value="CAB4125715.1"/>
    <property type="molecule type" value="Genomic_DNA"/>
</dbReference>
<name>A0A6J5KWU7_9CAUD</name>
<gene>
    <name evidence="2" type="ORF">UFOVP181_446</name>
    <name evidence="1" type="ORF">UFOVP57_195</name>
</gene>
<evidence type="ECO:0000313" key="1">
    <source>
        <dbReference type="EMBL" id="CAB4125715.1"/>
    </source>
</evidence>
<sequence>MATDKLFNVVGVSKLNGDYKVRFATDIMRIKVLAKHGHEDIRLAELPAPVTKYAAVQAIQAMDEFADAAAQDAIAEYLTEKAPKVAKKVAAPAAKAKAPKAKAAKVSEDAPF</sequence>
<protein>
    <submittedName>
        <fullName evidence="1">Uncharacterized protein</fullName>
    </submittedName>
</protein>